<evidence type="ECO:0000259" key="1">
    <source>
        <dbReference type="Pfam" id="PF01370"/>
    </source>
</evidence>
<evidence type="ECO:0000313" key="3">
    <source>
        <dbReference type="Proteomes" id="UP000184383"/>
    </source>
</evidence>
<feature type="domain" description="NAD-dependent epimerase/dehydratase" evidence="1">
    <location>
        <begin position="5"/>
        <end position="204"/>
    </location>
</feature>
<accession>A0A1L9RT80</accession>
<dbReference type="PANTHER" id="PTHR43103:SF6">
    <property type="entry name" value="PUTATIVE-RELATED"/>
    <property type="match status" value="1"/>
</dbReference>
<dbReference type="STRING" id="1073089.A0A1L9RT80"/>
<protein>
    <recommendedName>
        <fullName evidence="1">NAD-dependent epimerase/dehydratase domain-containing protein</fullName>
    </recommendedName>
</protein>
<keyword evidence="3" id="KW-1185">Reference proteome</keyword>
<dbReference type="Gene3D" id="3.40.50.720">
    <property type="entry name" value="NAD(P)-binding Rossmann-like Domain"/>
    <property type="match status" value="1"/>
</dbReference>
<dbReference type="AlphaFoldDB" id="A0A1L9RT80"/>
<dbReference type="CDD" id="cd08946">
    <property type="entry name" value="SDR_e"/>
    <property type="match status" value="1"/>
</dbReference>
<dbReference type="EMBL" id="KV878210">
    <property type="protein sequence ID" value="OJJ38058.1"/>
    <property type="molecule type" value="Genomic_DNA"/>
</dbReference>
<reference evidence="3" key="1">
    <citation type="journal article" date="2017" name="Genome Biol.">
        <title>Comparative genomics reveals high biological diversity and specific adaptations in the industrially and medically important fungal genus Aspergillus.</title>
        <authorList>
            <person name="de Vries R.P."/>
            <person name="Riley R."/>
            <person name="Wiebenga A."/>
            <person name="Aguilar-Osorio G."/>
            <person name="Amillis S."/>
            <person name="Uchima C.A."/>
            <person name="Anderluh G."/>
            <person name="Asadollahi M."/>
            <person name="Askin M."/>
            <person name="Barry K."/>
            <person name="Battaglia E."/>
            <person name="Bayram O."/>
            <person name="Benocci T."/>
            <person name="Braus-Stromeyer S.A."/>
            <person name="Caldana C."/>
            <person name="Canovas D."/>
            <person name="Cerqueira G.C."/>
            <person name="Chen F."/>
            <person name="Chen W."/>
            <person name="Choi C."/>
            <person name="Clum A."/>
            <person name="Dos Santos R.A."/>
            <person name="Damasio A.R."/>
            <person name="Diallinas G."/>
            <person name="Emri T."/>
            <person name="Fekete E."/>
            <person name="Flipphi M."/>
            <person name="Freyberg S."/>
            <person name="Gallo A."/>
            <person name="Gournas C."/>
            <person name="Habgood R."/>
            <person name="Hainaut M."/>
            <person name="Harispe M.L."/>
            <person name="Henrissat B."/>
            <person name="Hilden K.S."/>
            <person name="Hope R."/>
            <person name="Hossain A."/>
            <person name="Karabika E."/>
            <person name="Karaffa L."/>
            <person name="Karanyi Z."/>
            <person name="Krasevec N."/>
            <person name="Kuo A."/>
            <person name="Kusch H."/>
            <person name="LaButti K."/>
            <person name="Lagendijk E.L."/>
            <person name="Lapidus A."/>
            <person name="Levasseur A."/>
            <person name="Lindquist E."/>
            <person name="Lipzen A."/>
            <person name="Logrieco A.F."/>
            <person name="MacCabe A."/>
            <person name="Maekelae M.R."/>
            <person name="Malavazi I."/>
            <person name="Melin P."/>
            <person name="Meyer V."/>
            <person name="Mielnichuk N."/>
            <person name="Miskei M."/>
            <person name="Molnar A.P."/>
            <person name="Mule G."/>
            <person name="Ngan C.Y."/>
            <person name="Orejas M."/>
            <person name="Orosz E."/>
            <person name="Ouedraogo J.P."/>
            <person name="Overkamp K.M."/>
            <person name="Park H.-S."/>
            <person name="Perrone G."/>
            <person name="Piumi F."/>
            <person name="Punt P.J."/>
            <person name="Ram A.F."/>
            <person name="Ramon A."/>
            <person name="Rauscher S."/>
            <person name="Record E."/>
            <person name="Riano-Pachon D.M."/>
            <person name="Robert V."/>
            <person name="Roehrig J."/>
            <person name="Ruller R."/>
            <person name="Salamov A."/>
            <person name="Salih N.S."/>
            <person name="Samson R.A."/>
            <person name="Sandor E."/>
            <person name="Sanguinetti M."/>
            <person name="Schuetze T."/>
            <person name="Sepcic K."/>
            <person name="Shelest E."/>
            <person name="Sherlock G."/>
            <person name="Sophianopoulou V."/>
            <person name="Squina F.M."/>
            <person name="Sun H."/>
            <person name="Susca A."/>
            <person name="Todd R.B."/>
            <person name="Tsang A."/>
            <person name="Unkles S.E."/>
            <person name="van de Wiele N."/>
            <person name="van Rossen-Uffink D."/>
            <person name="Oliveira J.V."/>
            <person name="Vesth T.C."/>
            <person name="Visser J."/>
            <person name="Yu J.-H."/>
            <person name="Zhou M."/>
            <person name="Andersen M.R."/>
            <person name="Archer D.B."/>
            <person name="Baker S.E."/>
            <person name="Benoit I."/>
            <person name="Brakhage A.A."/>
            <person name="Braus G.H."/>
            <person name="Fischer R."/>
            <person name="Frisvad J.C."/>
            <person name="Goldman G.H."/>
            <person name="Houbraken J."/>
            <person name="Oakley B."/>
            <person name="Pocsi I."/>
            <person name="Scazzocchio C."/>
            <person name="Seiboth B."/>
            <person name="vanKuyk P.A."/>
            <person name="Wortman J."/>
            <person name="Dyer P.S."/>
            <person name="Grigoriev I.V."/>
        </authorList>
    </citation>
    <scope>NUCLEOTIDE SEQUENCE [LARGE SCALE GENOMIC DNA]</scope>
    <source>
        <strain evidence="3">DTO 134E9</strain>
    </source>
</reference>
<dbReference type="Proteomes" id="UP000184383">
    <property type="component" value="Unassembled WGS sequence"/>
</dbReference>
<dbReference type="PANTHER" id="PTHR43103">
    <property type="entry name" value="NUCLEOSIDE-DIPHOSPHATE-SUGAR EPIMERASE"/>
    <property type="match status" value="1"/>
</dbReference>
<dbReference type="SUPFAM" id="SSF51735">
    <property type="entry name" value="NAD(P)-binding Rossmann-fold domains"/>
    <property type="match status" value="1"/>
</dbReference>
<sequence length="310" mass="34630">MGKRIIVTGGSGKTGTLVIQHLLAQGHTVLNLDLAPLPSPLSSQVHTIKTDLTNPGQVFSACLSHFHLTEPFNSSKHDPLNTPADGIIHLAALPQPLLVPDTETYRVNTLSTYNILEAGCKLGIPKIILASSVCVYGIAYAEGDVPYPSFPIDETIDVDPMDAYGISKVCAERTARGFARRFAGKVDIYAMRLGRVVAPEEYEQAMWKSYVQEPEKWKVHGWSYIDARDFGRMCELCVLRETGKDGFQVFNATNDEITNREETAAFLKRVCPGVEFTREMGQTEAPFSNRKIKEVLGFKEEHNWRKYYKD</sequence>
<dbReference type="OrthoDB" id="202470at2759"/>
<organism evidence="2 3">
    <name type="scientific">Aspergillus wentii DTO 134E9</name>
    <dbReference type="NCBI Taxonomy" id="1073089"/>
    <lineage>
        <taxon>Eukaryota</taxon>
        <taxon>Fungi</taxon>
        <taxon>Dikarya</taxon>
        <taxon>Ascomycota</taxon>
        <taxon>Pezizomycotina</taxon>
        <taxon>Eurotiomycetes</taxon>
        <taxon>Eurotiomycetidae</taxon>
        <taxon>Eurotiales</taxon>
        <taxon>Aspergillaceae</taxon>
        <taxon>Aspergillus</taxon>
        <taxon>Aspergillus subgen. Cremei</taxon>
    </lineage>
</organism>
<evidence type="ECO:0000313" key="2">
    <source>
        <dbReference type="EMBL" id="OJJ38058.1"/>
    </source>
</evidence>
<name>A0A1L9RT80_ASPWE</name>
<gene>
    <name evidence="2" type="ORF">ASPWEDRAFT_167991</name>
</gene>
<proteinExistence type="predicted"/>
<dbReference type="Pfam" id="PF01370">
    <property type="entry name" value="Epimerase"/>
    <property type="match status" value="1"/>
</dbReference>
<dbReference type="VEuPathDB" id="FungiDB:ASPWEDRAFT_167991"/>
<dbReference type="InterPro" id="IPR036291">
    <property type="entry name" value="NAD(P)-bd_dom_sf"/>
</dbReference>
<dbReference type="InterPro" id="IPR001509">
    <property type="entry name" value="Epimerase_deHydtase"/>
</dbReference>
<dbReference type="RefSeq" id="XP_040691734.1">
    <property type="nucleotide sequence ID" value="XM_040830233.1"/>
</dbReference>
<dbReference type="GeneID" id="63746081"/>